<dbReference type="AlphaFoldDB" id="A0A1Y2CG33"/>
<dbReference type="PANTHER" id="PTHR46689">
    <property type="entry name" value="MEMBRANE PROTEIN, PUTATIVE-RELATED"/>
    <property type="match status" value="1"/>
</dbReference>
<organism evidence="2 3">
    <name type="scientific">Rhizoclosmatium globosum</name>
    <dbReference type="NCBI Taxonomy" id="329046"/>
    <lineage>
        <taxon>Eukaryota</taxon>
        <taxon>Fungi</taxon>
        <taxon>Fungi incertae sedis</taxon>
        <taxon>Chytridiomycota</taxon>
        <taxon>Chytridiomycota incertae sedis</taxon>
        <taxon>Chytridiomycetes</taxon>
        <taxon>Chytridiales</taxon>
        <taxon>Chytriomycetaceae</taxon>
        <taxon>Rhizoclosmatium</taxon>
    </lineage>
</organism>
<accession>A0A1Y2CG33</accession>
<evidence type="ECO:0000259" key="1">
    <source>
        <dbReference type="Pfam" id="PF19050"/>
    </source>
</evidence>
<proteinExistence type="predicted"/>
<gene>
    <name evidence="2" type="ORF">BCR33DRAFT_715909</name>
</gene>
<evidence type="ECO:0000313" key="2">
    <source>
        <dbReference type="EMBL" id="ORY45877.1"/>
    </source>
</evidence>
<dbReference type="GO" id="GO:0016020">
    <property type="term" value="C:membrane"/>
    <property type="evidence" value="ECO:0007669"/>
    <property type="project" value="TreeGrafter"/>
</dbReference>
<sequence length="582" mass="66447">MVFPVPSFTLDPSQPTSDPNAQFFRSPTELGPLLRFADISDNCWQGSVLVIAPIGSEPHFEVSIGSWKPLLIDSFGSFSFYRFDLVIVLTHQPQHVSYKVTSSFKTHSHSFHVPSVLESARFTFWSCNGFGGLHPHEKYETSSVWNDLLKNHERRPYHIQIGGGDQIYADGPHMDLFNLPLLNEFMETADLKDREKVEWTLEHEKTVSERYFCGYAHWFQEEGFAEALATIPYTFVCDDHDIFDGYGSYPAAQQGSPVIQNIGRIGYRFYLLFQHHTTFQRAFQDSLFPENKGYNWIKQFGSNILVLALDNRSSRTEHTVINEDCWTSIWTTLETRLQDSPTPIRHLYIVATVPVVYPRLLAVDNAMEAISKLQSVGRKEEKVFLGGVGHGAVMHRLRGSFGQPDLRDDLMDEWTHPNHLEERNRMVERLQQIAKEKRVRVTFLSGDVHICGVGRFRTEGSDVVPDLLGANVRMDSKAMYQVISSAIVNSPGPDLVVSLLHSNPRVLSPKVTKLPNTVEEMFELFEKDVDGKVLKHKRLLPRRNWSCFETQENGSYKVEIHVENTNHAEESVVYGFSIPELV</sequence>
<dbReference type="PANTHER" id="PTHR46689:SF2">
    <property type="entry name" value="WW DOMAIN PROTEIN (AFU_ORTHOLOGUE AFUA_6G06520)"/>
    <property type="match status" value="1"/>
</dbReference>
<dbReference type="Gene3D" id="3.60.21.70">
    <property type="entry name" value="PhoD-like phosphatase"/>
    <property type="match status" value="1"/>
</dbReference>
<reference evidence="2 3" key="1">
    <citation type="submission" date="2016-07" db="EMBL/GenBank/DDBJ databases">
        <title>Pervasive Adenine N6-methylation of Active Genes in Fungi.</title>
        <authorList>
            <consortium name="DOE Joint Genome Institute"/>
            <person name="Mondo S.J."/>
            <person name="Dannebaum R.O."/>
            <person name="Kuo R.C."/>
            <person name="Labutti K."/>
            <person name="Haridas S."/>
            <person name="Kuo A."/>
            <person name="Salamov A."/>
            <person name="Ahrendt S.R."/>
            <person name="Lipzen A."/>
            <person name="Sullivan W."/>
            <person name="Andreopoulos W.B."/>
            <person name="Clum A."/>
            <person name="Lindquist E."/>
            <person name="Daum C."/>
            <person name="Ramamoorthy G.K."/>
            <person name="Gryganskyi A."/>
            <person name="Culley D."/>
            <person name="Magnuson J.K."/>
            <person name="James T.Y."/>
            <person name="O'Malley M.A."/>
            <person name="Stajich J.E."/>
            <person name="Spatafora J.W."/>
            <person name="Visel A."/>
            <person name="Grigoriev I.V."/>
        </authorList>
    </citation>
    <scope>NUCLEOTIDE SEQUENCE [LARGE SCALE GENOMIC DNA]</scope>
    <source>
        <strain evidence="2 3">JEL800</strain>
    </source>
</reference>
<dbReference type="InterPro" id="IPR038607">
    <property type="entry name" value="PhoD-like_sf"/>
</dbReference>
<dbReference type="STRING" id="329046.A0A1Y2CG33"/>
<dbReference type="InterPro" id="IPR018946">
    <property type="entry name" value="PhoD-like_MPP"/>
</dbReference>
<feature type="domain" description="PhoD-like phosphatase" evidence="1">
    <location>
        <begin position="92"/>
        <end position="371"/>
    </location>
</feature>
<dbReference type="Proteomes" id="UP000193642">
    <property type="component" value="Unassembled WGS sequence"/>
</dbReference>
<dbReference type="EMBL" id="MCGO01000018">
    <property type="protein sequence ID" value="ORY45877.1"/>
    <property type="molecule type" value="Genomic_DNA"/>
</dbReference>
<comment type="caution">
    <text evidence="2">The sequence shown here is derived from an EMBL/GenBank/DDBJ whole genome shotgun (WGS) entry which is preliminary data.</text>
</comment>
<dbReference type="InterPro" id="IPR043904">
    <property type="entry name" value="PhoD_2-like"/>
</dbReference>
<feature type="domain" description="PhoD-like phosphatase" evidence="1">
    <location>
        <begin position="387"/>
        <end position="558"/>
    </location>
</feature>
<dbReference type="CDD" id="cd07389">
    <property type="entry name" value="MPP_PhoD"/>
    <property type="match status" value="1"/>
</dbReference>
<evidence type="ECO:0000313" key="3">
    <source>
        <dbReference type="Proteomes" id="UP000193642"/>
    </source>
</evidence>
<protein>
    <recommendedName>
        <fullName evidence="1">PhoD-like phosphatase domain-containing protein</fullName>
    </recommendedName>
</protein>
<dbReference type="Pfam" id="PF19050">
    <property type="entry name" value="PhoD_2"/>
    <property type="match status" value="2"/>
</dbReference>
<dbReference type="SUPFAM" id="SSF56300">
    <property type="entry name" value="Metallo-dependent phosphatases"/>
    <property type="match status" value="1"/>
</dbReference>
<keyword evidence="3" id="KW-1185">Reference proteome</keyword>
<dbReference type="OrthoDB" id="2419400at2759"/>
<name>A0A1Y2CG33_9FUNG</name>
<dbReference type="InterPro" id="IPR029052">
    <property type="entry name" value="Metallo-depent_PP-like"/>
</dbReference>